<keyword evidence="3" id="KW-1185">Reference proteome</keyword>
<name>A0ABN9WYM7_9DINO</name>
<feature type="compositionally biased region" description="Basic and acidic residues" evidence="1">
    <location>
        <begin position="12"/>
        <end position="36"/>
    </location>
</feature>
<dbReference type="EMBL" id="CAUYUJ010019544">
    <property type="protein sequence ID" value="CAK0891977.1"/>
    <property type="molecule type" value="Genomic_DNA"/>
</dbReference>
<reference evidence="2" key="1">
    <citation type="submission" date="2023-10" db="EMBL/GenBank/DDBJ databases">
        <authorList>
            <person name="Chen Y."/>
            <person name="Shah S."/>
            <person name="Dougan E. K."/>
            <person name="Thang M."/>
            <person name="Chan C."/>
        </authorList>
    </citation>
    <scope>NUCLEOTIDE SEQUENCE [LARGE SCALE GENOMIC DNA]</scope>
</reference>
<organism evidence="2 3">
    <name type="scientific">Prorocentrum cordatum</name>
    <dbReference type="NCBI Taxonomy" id="2364126"/>
    <lineage>
        <taxon>Eukaryota</taxon>
        <taxon>Sar</taxon>
        <taxon>Alveolata</taxon>
        <taxon>Dinophyceae</taxon>
        <taxon>Prorocentrales</taxon>
        <taxon>Prorocentraceae</taxon>
        <taxon>Prorocentrum</taxon>
    </lineage>
</organism>
<feature type="non-terminal residue" evidence="2">
    <location>
        <position position="95"/>
    </location>
</feature>
<evidence type="ECO:0000256" key="1">
    <source>
        <dbReference type="SAM" id="MobiDB-lite"/>
    </source>
</evidence>
<dbReference type="Proteomes" id="UP001189429">
    <property type="component" value="Unassembled WGS sequence"/>
</dbReference>
<evidence type="ECO:0000313" key="3">
    <source>
        <dbReference type="Proteomes" id="UP001189429"/>
    </source>
</evidence>
<proteinExistence type="predicted"/>
<accession>A0ABN9WYM7</accession>
<evidence type="ECO:0008006" key="4">
    <source>
        <dbReference type="Google" id="ProtNLM"/>
    </source>
</evidence>
<protein>
    <recommendedName>
        <fullName evidence="4">Clade I nitrous oxide reductase</fullName>
    </recommendedName>
</protein>
<gene>
    <name evidence="2" type="ORF">PCOR1329_LOCUS71748</name>
</gene>
<evidence type="ECO:0000313" key="2">
    <source>
        <dbReference type="EMBL" id="CAK0891977.1"/>
    </source>
</evidence>
<feature type="non-terminal residue" evidence="2">
    <location>
        <position position="1"/>
    </location>
</feature>
<sequence>DCRGHGACGAHDGQEHVPRDLGRQQRFERHVPTDLRADDDDTIVLEPQGQLRGRQNQHPPERHGPRDPVSGEDVDLLESPGERRVNGRGGLQIQG</sequence>
<comment type="caution">
    <text evidence="2">The sequence shown here is derived from an EMBL/GenBank/DDBJ whole genome shotgun (WGS) entry which is preliminary data.</text>
</comment>
<feature type="region of interest" description="Disordered" evidence="1">
    <location>
        <begin position="1"/>
        <end position="95"/>
    </location>
</feature>